<dbReference type="InParanoid" id="E9FZY7"/>
<keyword evidence="2" id="KW-1185">Reference proteome</keyword>
<evidence type="ECO:0000313" key="2">
    <source>
        <dbReference type="Proteomes" id="UP000000305"/>
    </source>
</evidence>
<accession>E9FZY7</accession>
<sequence length="52" mass="6205">MKLKWKMSNKSSMIMETYYLMRDEEEYNLGMKLYFGTLACLRQGRKASRGTD</sequence>
<dbReference type="AlphaFoldDB" id="E9FZY7"/>
<proteinExistence type="predicted"/>
<dbReference type="Proteomes" id="UP000000305">
    <property type="component" value="Unassembled WGS sequence"/>
</dbReference>
<name>E9FZY7_DAPPU</name>
<dbReference type="HOGENOM" id="CLU_3089360_0_0_1"/>
<protein>
    <submittedName>
        <fullName evidence="1">Uncharacterized protein</fullName>
    </submittedName>
</protein>
<dbReference type="KEGG" id="dpx:DAPPUDRAFT_236098"/>
<reference evidence="1 2" key="1">
    <citation type="journal article" date="2011" name="Science">
        <title>The ecoresponsive genome of Daphnia pulex.</title>
        <authorList>
            <person name="Colbourne J.K."/>
            <person name="Pfrender M.E."/>
            <person name="Gilbert D."/>
            <person name="Thomas W.K."/>
            <person name="Tucker A."/>
            <person name="Oakley T.H."/>
            <person name="Tokishita S."/>
            <person name="Aerts A."/>
            <person name="Arnold G.J."/>
            <person name="Basu M.K."/>
            <person name="Bauer D.J."/>
            <person name="Caceres C.E."/>
            <person name="Carmel L."/>
            <person name="Casola C."/>
            <person name="Choi J.H."/>
            <person name="Detter J.C."/>
            <person name="Dong Q."/>
            <person name="Dusheyko S."/>
            <person name="Eads B.D."/>
            <person name="Frohlich T."/>
            <person name="Geiler-Samerotte K.A."/>
            <person name="Gerlach D."/>
            <person name="Hatcher P."/>
            <person name="Jogdeo S."/>
            <person name="Krijgsveld J."/>
            <person name="Kriventseva E.V."/>
            <person name="Kultz D."/>
            <person name="Laforsch C."/>
            <person name="Lindquist E."/>
            <person name="Lopez J."/>
            <person name="Manak J.R."/>
            <person name="Muller J."/>
            <person name="Pangilinan J."/>
            <person name="Patwardhan R.P."/>
            <person name="Pitluck S."/>
            <person name="Pritham E.J."/>
            <person name="Rechtsteiner A."/>
            <person name="Rho M."/>
            <person name="Rogozin I.B."/>
            <person name="Sakarya O."/>
            <person name="Salamov A."/>
            <person name="Schaack S."/>
            <person name="Shapiro H."/>
            <person name="Shiga Y."/>
            <person name="Skalitzky C."/>
            <person name="Smith Z."/>
            <person name="Souvorov A."/>
            <person name="Sung W."/>
            <person name="Tang Z."/>
            <person name="Tsuchiya D."/>
            <person name="Tu H."/>
            <person name="Vos H."/>
            <person name="Wang M."/>
            <person name="Wolf Y.I."/>
            <person name="Yamagata H."/>
            <person name="Yamada T."/>
            <person name="Ye Y."/>
            <person name="Shaw J.R."/>
            <person name="Andrews J."/>
            <person name="Crease T.J."/>
            <person name="Tang H."/>
            <person name="Lucas S.M."/>
            <person name="Robertson H.M."/>
            <person name="Bork P."/>
            <person name="Koonin E.V."/>
            <person name="Zdobnov E.M."/>
            <person name="Grigoriev I.V."/>
            <person name="Lynch M."/>
            <person name="Boore J.L."/>
        </authorList>
    </citation>
    <scope>NUCLEOTIDE SEQUENCE [LARGE SCALE GENOMIC DNA]</scope>
</reference>
<evidence type="ECO:0000313" key="1">
    <source>
        <dbReference type="EMBL" id="EFX87175.1"/>
    </source>
</evidence>
<dbReference type="EMBL" id="GL732528">
    <property type="protein sequence ID" value="EFX87175.1"/>
    <property type="molecule type" value="Genomic_DNA"/>
</dbReference>
<gene>
    <name evidence="1" type="ORF">DAPPUDRAFT_236098</name>
</gene>
<organism evidence="1 2">
    <name type="scientific">Daphnia pulex</name>
    <name type="common">Water flea</name>
    <dbReference type="NCBI Taxonomy" id="6669"/>
    <lineage>
        <taxon>Eukaryota</taxon>
        <taxon>Metazoa</taxon>
        <taxon>Ecdysozoa</taxon>
        <taxon>Arthropoda</taxon>
        <taxon>Crustacea</taxon>
        <taxon>Branchiopoda</taxon>
        <taxon>Diplostraca</taxon>
        <taxon>Cladocera</taxon>
        <taxon>Anomopoda</taxon>
        <taxon>Daphniidae</taxon>
        <taxon>Daphnia</taxon>
    </lineage>
</organism>